<gene>
    <name evidence="4" type="ordered locus">TEQUI_0184</name>
</gene>
<feature type="coiled-coil region" evidence="1">
    <location>
        <begin position="113"/>
        <end position="206"/>
    </location>
</feature>
<name>A0A654KFD8_TAYEM</name>
<evidence type="ECO:0000313" key="5">
    <source>
        <dbReference type="Proteomes" id="UP000007472"/>
    </source>
</evidence>
<proteinExistence type="predicted"/>
<dbReference type="Proteomes" id="UP000007472">
    <property type="component" value="Chromosome"/>
</dbReference>
<feature type="chain" id="PRO_5024867639" description="Lipoprotein" evidence="3">
    <location>
        <begin position="22"/>
        <end position="221"/>
    </location>
</feature>
<dbReference type="KEGG" id="teq:TEQUI_0184"/>
<keyword evidence="2" id="KW-0812">Transmembrane</keyword>
<protein>
    <recommendedName>
        <fullName evidence="6">Lipoprotein</fullName>
    </recommendedName>
</protein>
<keyword evidence="1" id="KW-0175">Coiled coil</keyword>
<reference evidence="4 5" key="1">
    <citation type="journal article" date="2011" name="J. Bacteriol.">
        <title>Genome sequence of Taylorella equigenitalis MCE9, the causative agent of contagious equine metritis.</title>
        <authorList>
            <person name="Hebert L."/>
            <person name="Moumen B."/>
            <person name="Duquesne F."/>
            <person name="Breuil M.F."/>
            <person name="Laugier C."/>
            <person name="Batto J.M."/>
            <person name="Renault P."/>
            <person name="Petry S."/>
        </authorList>
    </citation>
    <scope>NUCLEOTIDE SEQUENCE [LARGE SCALE GENOMIC DNA]</scope>
    <source>
        <strain evidence="4 5">MCE9</strain>
    </source>
</reference>
<feature type="transmembrane region" description="Helical" evidence="2">
    <location>
        <begin position="61"/>
        <end position="81"/>
    </location>
</feature>
<sequence length="221" mass="24199">MNTFKNLSLSVVLSASLLACATSNDPNQANFWSKQGQMACAVGGIIGGAIGLLLSDDDPTLGLALGASVGCGAGAGSNYLLDRERIKYKNKEELLAAETLRLKKLNSISRKINRETETTIAKDQAKIRRLREDIRSKRISESQARKELQKIDENINEMRGLVSSMENEKRASQNTINQARAAKLNTSKAQAEVAQLDAKIRKQKELLSIAMRNRSAIKVRG</sequence>
<organism evidence="4 5">
    <name type="scientific">Taylorella equigenitalis (strain MCE9)</name>
    <dbReference type="NCBI Taxonomy" id="937774"/>
    <lineage>
        <taxon>Bacteria</taxon>
        <taxon>Pseudomonadati</taxon>
        <taxon>Pseudomonadota</taxon>
        <taxon>Betaproteobacteria</taxon>
        <taxon>Burkholderiales</taxon>
        <taxon>Alcaligenaceae</taxon>
        <taxon>Taylorella</taxon>
    </lineage>
</organism>
<keyword evidence="2" id="KW-1133">Transmembrane helix</keyword>
<evidence type="ECO:0000313" key="4">
    <source>
        <dbReference type="EMBL" id="ADU91138.1"/>
    </source>
</evidence>
<keyword evidence="3" id="KW-0732">Signal</keyword>
<evidence type="ECO:0008006" key="6">
    <source>
        <dbReference type="Google" id="ProtNLM"/>
    </source>
</evidence>
<dbReference type="PROSITE" id="PS51257">
    <property type="entry name" value="PROKAR_LIPOPROTEIN"/>
    <property type="match status" value="1"/>
</dbReference>
<evidence type="ECO:0000256" key="3">
    <source>
        <dbReference type="SAM" id="SignalP"/>
    </source>
</evidence>
<dbReference type="AlphaFoldDB" id="A0A654KFD8"/>
<keyword evidence="2" id="KW-0472">Membrane</keyword>
<feature type="signal peptide" evidence="3">
    <location>
        <begin position="1"/>
        <end position="21"/>
    </location>
</feature>
<accession>A0A654KFD8</accession>
<evidence type="ECO:0000256" key="1">
    <source>
        <dbReference type="SAM" id="Coils"/>
    </source>
</evidence>
<evidence type="ECO:0000256" key="2">
    <source>
        <dbReference type="SAM" id="Phobius"/>
    </source>
</evidence>
<dbReference type="EMBL" id="CP002456">
    <property type="protein sequence ID" value="ADU91138.1"/>
    <property type="molecule type" value="Genomic_DNA"/>
</dbReference>